<dbReference type="InterPro" id="IPR010285">
    <property type="entry name" value="DNA_helicase_pif1-like_DEAD"/>
</dbReference>
<evidence type="ECO:0000256" key="11">
    <source>
        <dbReference type="ARBA" id="ARBA00023204"/>
    </source>
</evidence>
<dbReference type="AlphaFoldDB" id="A0A1B9HTQ2"/>
<comment type="subunit">
    <text evidence="14">Monomer.</text>
</comment>
<evidence type="ECO:0000256" key="12">
    <source>
        <dbReference type="ARBA" id="ARBA00023235"/>
    </source>
</evidence>
<protein>
    <recommendedName>
        <fullName evidence="14">ATP-dependent DNA helicase PIF1</fullName>
        <ecNumber evidence="14">5.6.2.3</ecNumber>
    </recommendedName>
    <alternativeName>
        <fullName evidence="14">DNA 5'-3' helicase PIF1</fullName>
    </alternativeName>
    <alternativeName>
        <fullName evidence="14">DNA repair and recombination helicase PIF1</fullName>
    </alternativeName>
</protein>
<dbReference type="Gene3D" id="3.40.50.300">
    <property type="entry name" value="P-loop containing nucleotide triphosphate hydrolases"/>
    <property type="match status" value="2"/>
</dbReference>
<dbReference type="GO" id="GO:0006310">
    <property type="term" value="P:DNA recombination"/>
    <property type="evidence" value="ECO:0007669"/>
    <property type="project" value="UniProtKB-UniRule"/>
</dbReference>
<comment type="subcellular location">
    <subcellularLocation>
        <location evidence="2">Nucleus</location>
        <location evidence="2">Nucleolus</location>
    </subcellularLocation>
    <subcellularLocation>
        <location evidence="14">Nucleus</location>
    </subcellularLocation>
    <subcellularLocation>
        <location evidence="14">Mitochondrion</location>
    </subcellularLocation>
</comment>
<comment type="function">
    <text evidence="14">DNA-dependent ATPase and 5'-3' DNA helicase required for the maintenance of both mitochondrial and nuclear genome stability.</text>
</comment>
<evidence type="ECO:0000313" key="18">
    <source>
        <dbReference type="EMBL" id="WWC72652.1"/>
    </source>
</evidence>
<dbReference type="Proteomes" id="UP000094020">
    <property type="component" value="Chromosome 9"/>
</dbReference>
<evidence type="ECO:0000259" key="16">
    <source>
        <dbReference type="SMART" id="SM00382"/>
    </source>
</evidence>
<dbReference type="OrthoDB" id="432234at2759"/>
<proteinExistence type="inferred from homology"/>
<dbReference type="GO" id="GO:0005524">
    <property type="term" value="F:ATP binding"/>
    <property type="evidence" value="ECO:0007669"/>
    <property type="project" value="UniProtKB-UniRule"/>
</dbReference>
<keyword evidence="19" id="KW-1185">Reference proteome</keyword>
<comment type="similarity">
    <text evidence="14">Belongs to the helicase family. PIF1 subfamily.</text>
</comment>
<evidence type="ECO:0000313" key="19">
    <source>
        <dbReference type="Proteomes" id="UP000094020"/>
    </source>
</evidence>
<dbReference type="Pfam" id="PF21530">
    <property type="entry name" value="Pif1_2B_dom"/>
    <property type="match status" value="1"/>
</dbReference>
<keyword evidence="3 14" id="KW-0547">Nucleotide-binding</keyword>
<dbReference type="HAMAP" id="MF_03176">
    <property type="entry name" value="PIF1"/>
    <property type="match status" value="1"/>
</dbReference>
<feature type="binding site" evidence="14">
    <location>
        <begin position="255"/>
        <end position="262"/>
    </location>
    <ligand>
        <name>ATP</name>
        <dbReference type="ChEBI" id="CHEBI:30616"/>
    </ligand>
</feature>
<evidence type="ECO:0000256" key="5">
    <source>
        <dbReference type="ARBA" id="ARBA00022801"/>
    </source>
</evidence>
<dbReference type="SUPFAM" id="SSF52540">
    <property type="entry name" value="P-loop containing nucleoside triphosphate hydrolases"/>
    <property type="match status" value="2"/>
</dbReference>
<dbReference type="GO" id="GO:0000723">
    <property type="term" value="P:telomere maintenance"/>
    <property type="evidence" value="ECO:0007669"/>
    <property type="project" value="InterPro"/>
</dbReference>
<evidence type="ECO:0000256" key="9">
    <source>
        <dbReference type="ARBA" id="ARBA00023128"/>
    </source>
</evidence>
<evidence type="ECO:0000256" key="15">
    <source>
        <dbReference type="SAM" id="MobiDB-lite"/>
    </source>
</evidence>
<reference evidence="18" key="4">
    <citation type="submission" date="2024-02" db="EMBL/GenBank/DDBJ databases">
        <title>Comparative genomics of Cryptococcus and Kwoniella reveals pathogenesis evolution and contrasting modes of karyotype evolution via chromosome fusion or intercentromeric recombination.</title>
        <authorList>
            <person name="Coelho M.A."/>
            <person name="David-Palma M."/>
            <person name="Shea T."/>
            <person name="Bowers K."/>
            <person name="McGinley-Smith S."/>
            <person name="Mohammad A.W."/>
            <person name="Gnirke A."/>
            <person name="Yurkov A.M."/>
            <person name="Nowrousian M."/>
            <person name="Sun S."/>
            <person name="Cuomo C.A."/>
            <person name="Heitman J."/>
        </authorList>
    </citation>
    <scope>NUCLEOTIDE SEQUENCE</scope>
    <source>
        <strain evidence="18">CBS 10737</strain>
    </source>
</reference>
<reference evidence="18" key="2">
    <citation type="submission" date="2013-07" db="EMBL/GenBank/DDBJ databases">
        <authorList>
            <consortium name="The Broad Institute Genome Sequencing Platform"/>
            <person name="Cuomo C."/>
            <person name="Litvintseva A."/>
            <person name="Chen Y."/>
            <person name="Heitman J."/>
            <person name="Sun S."/>
            <person name="Springer D."/>
            <person name="Dromer F."/>
            <person name="Young S.K."/>
            <person name="Zeng Q."/>
            <person name="Gargeya S."/>
            <person name="Fitzgerald M."/>
            <person name="Abouelleil A."/>
            <person name="Alvarado L."/>
            <person name="Berlin A.M."/>
            <person name="Chapman S.B."/>
            <person name="Dewar J."/>
            <person name="Goldberg J."/>
            <person name="Griggs A."/>
            <person name="Gujja S."/>
            <person name="Hansen M."/>
            <person name="Howarth C."/>
            <person name="Imamovic A."/>
            <person name="Larimer J."/>
            <person name="McCowan C."/>
            <person name="Murphy C."/>
            <person name="Pearson M."/>
            <person name="Priest M."/>
            <person name="Roberts A."/>
            <person name="Saif S."/>
            <person name="Shea T."/>
            <person name="Sykes S."/>
            <person name="Wortman J."/>
            <person name="Nusbaum C."/>
            <person name="Birren B."/>
        </authorList>
    </citation>
    <scope>NUCLEOTIDE SEQUENCE</scope>
    <source>
        <strain evidence="18">CBS 10737</strain>
    </source>
</reference>
<keyword evidence="8 14" id="KW-0238">DNA-binding</keyword>
<dbReference type="CDD" id="cd18809">
    <property type="entry name" value="SF1_C_RecD"/>
    <property type="match status" value="1"/>
</dbReference>
<evidence type="ECO:0000256" key="7">
    <source>
        <dbReference type="ARBA" id="ARBA00022840"/>
    </source>
</evidence>
<sequence length="702" mass="76930">MPSLLTSRTSSNASSSSGSRLNNGFSRVTSFKRHFEEDEDDDFPVVVSNPGLKGTAEVVDVDAGRSTNADISKVNGKLRSLSSASPQPRPSSSSSTTFRTSTATAKSTSIAKTTAASTGETPAERRRKAILAAMSQNTEPLSTKPDLPPKRSEPILPGLSSNLNNADFISANTQMRDLAKPVVRQELPSLPSLPKRALPWEEEHTTSKRSMSRTSSAGKSGGLALNIKQKVTLSAEQQKVMSLVVAEGKNIFFTGSAGTGKSVLLRELITSLRKKFSTAPDAVAITASTGIAACNIGGVTLHSFGGVGLALEDPKILVGKLRKNKKAAARWQRTKVLIIDEVSMVDGGMFDRFCKVAQMIRKNPKPWGGIQIVVTGDFFQLPPVTKGGSMPKFAFEADMWDETIDLSVNLSKVFRQKDPRFVDMLNEMRFGKMTKQSVEAFRCLAREVPYRDNIEPTELFPRREDVDRSNSTRLNQLNTDGYSYTSADGGVISDPVQKEKLLANFMAPKFLELKVDAQVMLIKNMDETLVNGSMGRVVGFCHKPFYTTDTTGKWAPDADLEDLDEEERYKRQKLRDTFQEKVASGTVKPSPVVRFNVPGGTRDLLVEAEPFKVELPNGEVQASRTQLPLILAWAMSIHKSQGQTLERVKVDLGKVFEKGQAYVALSRATSLDGLQVLGFNPDKVMAHRKVAQWSSQLKDLNM</sequence>
<evidence type="ECO:0000256" key="2">
    <source>
        <dbReference type="ARBA" id="ARBA00004604"/>
    </source>
</evidence>
<feature type="domain" description="AAA+ ATPase" evidence="16">
    <location>
        <begin position="247"/>
        <end position="405"/>
    </location>
</feature>
<dbReference type="EC" id="5.6.2.3" evidence="14"/>
<dbReference type="EMBL" id="KI894016">
    <property type="protein sequence ID" value="OCF46640.1"/>
    <property type="molecule type" value="Genomic_DNA"/>
</dbReference>
<reference evidence="17" key="3">
    <citation type="submission" date="2016-07" db="EMBL/GenBank/DDBJ databases">
        <title>Evolution of pathogenesis and genome organization in the Tremellales.</title>
        <authorList>
            <person name="Cuomo C."/>
            <person name="Litvintseva A."/>
            <person name="Heitman J."/>
            <person name="Chen Y."/>
            <person name="Sun S."/>
            <person name="Springer D."/>
            <person name="Dromer F."/>
            <person name="Young S."/>
            <person name="Zeng Q."/>
            <person name="Chapman S."/>
            <person name="Gujja S."/>
            <person name="Saif S."/>
            <person name="Birren B."/>
        </authorList>
    </citation>
    <scope>NUCLEOTIDE SEQUENCE</scope>
    <source>
        <strain evidence="17">CBS 10737</strain>
    </source>
</reference>
<evidence type="ECO:0000313" key="17">
    <source>
        <dbReference type="EMBL" id="OCF46640.1"/>
    </source>
</evidence>
<keyword evidence="12 14" id="KW-0413">Isomerase</keyword>
<keyword evidence="7 14" id="KW-0067">ATP-binding</keyword>
<comment type="cofactor">
    <cofactor evidence="1 14">
        <name>Mg(2+)</name>
        <dbReference type="ChEBI" id="CHEBI:18420"/>
    </cofactor>
</comment>
<evidence type="ECO:0000256" key="1">
    <source>
        <dbReference type="ARBA" id="ARBA00001946"/>
    </source>
</evidence>
<dbReference type="InterPro" id="IPR048293">
    <property type="entry name" value="PIF1_RRM3_pfh1"/>
</dbReference>
<keyword evidence="5 14" id="KW-0378">Hydrolase</keyword>
<dbReference type="PANTHER" id="PTHR47642">
    <property type="entry name" value="ATP-DEPENDENT DNA HELICASE"/>
    <property type="match status" value="1"/>
</dbReference>
<dbReference type="GO" id="GO:0016787">
    <property type="term" value="F:hydrolase activity"/>
    <property type="evidence" value="ECO:0007669"/>
    <property type="project" value="UniProtKB-KW"/>
</dbReference>
<dbReference type="Pfam" id="PF05970">
    <property type="entry name" value="PIF1"/>
    <property type="match status" value="1"/>
</dbReference>
<dbReference type="PANTHER" id="PTHR47642:SF5">
    <property type="entry name" value="ATP-DEPENDENT DNA HELICASE"/>
    <property type="match status" value="1"/>
</dbReference>
<keyword evidence="10 14" id="KW-0233">DNA recombination</keyword>
<dbReference type="FunFam" id="3.40.50.300:FF:001226">
    <property type="entry name" value="ATP-dependent DNA helicase PIF1"/>
    <property type="match status" value="1"/>
</dbReference>
<reference evidence="17" key="1">
    <citation type="submission" date="2013-07" db="EMBL/GenBank/DDBJ databases">
        <title>The Genome Sequence of Cryptococcus pinus CBS10737.</title>
        <authorList>
            <consortium name="The Broad Institute Genome Sequencing Platform"/>
            <person name="Cuomo C."/>
            <person name="Litvintseva A."/>
            <person name="Chen Y."/>
            <person name="Heitman J."/>
            <person name="Sun S."/>
            <person name="Springer D."/>
            <person name="Dromer F."/>
            <person name="Young S.K."/>
            <person name="Zeng Q."/>
            <person name="Gargeya S."/>
            <person name="Fitzgerald M."/>
            <person name="Abouelleil A."/>
            <person name="Alvarado L."/>
            <person name="Berlin A.M."/>
            <person name="Chapman S.B."/>
            <person name="Dewar J."/>
            <person name="Goldberg J."/>
            <person name="Griggs A."/>
            <person name="Gujja S."/>
            <person name="Hansen M."/>
            <person name="Howarth C."/>
            <person name="Imamovic A."/>
            <person name="Larimer J."/>
            <person name="McCowan C."/>
            <person name="Murphy C."/>
            <person name="Pearson M."/>
            <person name="Priest M."/>
            <person name="Roberts A."/>
            <person name="Saif S."/>
            <person name="Shea T."/>
            <person name="Sykes S."/>
            <person name="Wortman J."/>
            <person name="Nusbaum C."/>
            <person name="Birren B."/>
        </authorList>
    </citation>
    <scope>NUCLEOTIDE SEQUENCE [LARGE SCALE GENOMIC DNA]</scope>
    <source>
        <strain evidence="17">CBS 10737</strain>
    </source>
</reference>
<accession>A0A1B9HTQ2</accession>
<evidence type="ECO:0000256" key="10">
    <source>
        <dbReference type="ARBA" id="ARBA00023172"/>
    </source>
</evidence>
<dbReference type="GO" id="GO:0005739">
    <property type="term" value="C:mitochondrion"/>
    <property type="evidence" value="ECO:0007669"/>
    <property type="project" value="UniProtKB-SubCell"/>
</dbReference>
<comment type="catalytic activity">
    <reaction evidence="14">
        <text>ATP + H2O = ADP + phosphate + H(+)</text>
        <dbReference type="Rhea" id="RHEA:13065"/>
        <dbReference type="ChEBI" id="CHEBI:15377"/>
        <dbReference type="ChEBI" id="CHEBI:15378"/>
        <dbReference type="ChEBI" id="CHEBI:30616"/>
        <dbReference type="ChEBI" id="CHEBI:43474"/>
        <dbReference type="ChEBI" id="CHEBI:456216"/>
        <dbReference type="EC" id="5.6.2.3"/>
    </reaction>
</comment>
<dbReference type="STRING" id="1296096.A0A1B9HTQ2"/>
<dbReference type="InterPro" id="IPR003593">
    <property type="entry name" value="AAA+_ATPase"/>
</dbReference>
<name>A0A1B9HTQ2_9TREE</name>
<feature type="region of interest" description="Disordered" evidence="15">
    <location>
        <begin position="197"/>
        <end position="220"/>
    </location>
</feature>
<dbReference type="GO" id="GO:0043139">
    <property type="term" value="F:5'-3' DNA helicase activity"/>
    <property type="evidence" value="ECO:0007669"/>
    <property type="project" value="UniProtKB-UniRule"/>
</dbReference>
<dbReference type="GO" id="GO:0006281">
    <property type="term" value="P:DNA repair"/>
    <property type="evidence" value="ECO:0007669"/>
    <property type="project" value="UniProtKB-UniRule"/>
</dbReference>
<dbReference type="GO" id="GO:0003697">
    <property type="term" value="F:single-stranded DNA binding"/>
    <property type="evidence" value="ECO:0007669"/>
    <property type="project" value="UniProtKB-ARBA"/>
</dbReference>
<evidence type="ECO:0000256" key="3">
    <source>
        <dbReference type="ARBA" id="ARBA00022741"/>
    </source>
</evidence>
<evidence type="ECO:0000256" key="4">
    <source>
        <dbReference type="ARBA" id="ARBA00022763"/>
    </source>
</evidence>
<keyword evidence="4 14" id="KW-0227">DNA damage</keyword>
<keyword evidence="11 14" id="KW-0234">DNA repair</keyword>
<dbReference type="InterPro" id="IPR027417">
    <property type="entry name" value="P-loop_NTPase"/>
</dbReference>
<feature type="DNA-binding region" evidence="14">
    <location>
        <begin position="660"/>
        <end position="679"/>
    </location>
</feature>
<keyword evidence="9 14" id="KW-0496">Mitochondrion</keyword>
<feature type="region of interest" description="Disordered" evidence="15">
    <location>
        <begin position="58"/>
        <end position="162"/>
    </location>
</feature>
<dbReference type="EMBL" id="CP144527">
    <property type="protein sequence ID" value="WWC72652.1"/>
    <property type="molecule type" value="Genomic_DNA"/>
</dbReference>
<evidence type="ECO:0000256" key="8">
    <source>
        <dbReference type="ARBA" id="ARBA00023125"/>
    </source>
</evidence>
<gene>
    <name evidence="14" type="primary">PIF1</name>
    <name evidence="17" type="ORF">I206_07493</name>
    <name evidence="18" type="ORF">I206_106616</name>
</gene>
<dbReference type="InterPro" id="IPR049163">
    <property type="entry name" value="Pif1-like_2B_dom"/>
</dbReference>
<keyword evidence="6 14" id="KW-0347">Helicase</keyword>
<dbReference type="CDD" id="cd18037">
    <property type="entry name" value="DEXSc_Pif1_like"/>
    <property type="match status" value="1"/>
</dbReference>
<evidence type="ECO:0000256" key="13">
    <source>
        <dbReference type="ARBA" id="ARBA00023242"/>
    </source>
</evidence>
<dbReference type="InterPro" id="IPR051055">
    <property type="entry name" value="PIF1_helicase"/>
</dbReference>
<keyword evidence="13 14" id="KW-0539">Nucleus</keyword>
<feature type="compositionally biased region" description="Low complexity" evidence="15">
    <location>
        <begin position="79"/>
        <end position="118"/>
    </location>
</feature>
<feature type="region of interest" description="Disordered" evidence="15">
    <location>
        <begin position="1"/>
        <end position="25"/>
    </location>
</feature>
<organism evidence="17">
    <name type="scientific">Kwoniella pini CBS 10737</name>
    <dbReference type="NCBI Taxonomy" id="1296096"/>
    <lineage>
        <taxon>Eukaryota</taxon>
        <taxon>Fungi</taxon>
        <taxon>Dikarya</taxon>
        <taxon>Basidiomycota</taxon>
        <taxon>Agaricomycotina</taxon>
        <taxon>Tremellomycetes</taxon>
        <taxon>Tremellales</taxon>
        <taxon>Cryptococcaceae</taxon>
        <taxon>Kwoniella</taxon>
    </lineage>
</organism>
<evidence type="ECO:0000256" key="14">
    <source>
        <dbReference type="HAMAP-Rule" id="MF_03176"/>
    </source>
</evidence>
<dbReference type="SMART" id="SM00382">
    <property type="entry name" value="AAA"/>
    <property type="match status" value="1"/>
</dbReference>
<dbReference type="GeneID" id="30175862"/>
<dbReference type="KEGG" id="kpin:30175862"/>
<evidence type="ECO:0000256" key="6">
    <source>
        <dbReference type="ARBA" id="ARBA00022806"/>
    </source>
</evidence>
<dbReference type="RefSeq" id="XP_019007859.1">
    <property type="nucleotide sequence ID" value="XM_019159187.1"/>
</dbReference>
<dbReference type="GO" id="GO:0005730">
    <property type="term" value="C:nucleolus"/>
    <property type="evidence" value="ECO:0007669"/>
    <property type="project" value="UniProtKB-SubCell"/>
</dbReference>